<proteinExistence type="predicted"/>
<evidence type="ECO:0000259" key="1">
    <source>
        <dbReference type="Pfam" id="PF00857"/>
    </source>
</evidence>
<comment type="caution">
    <text evidence="2">The sequence shown here is derived from an EMBL/GenBank/DDBJ whole genome shotgun (WGS) entry which is preliminary data.</text>
</comment>
<accession>A0AAP5I4B2</accession>
<dbReference type="InterPro" id="IPR000868">
    <property type="entry name" value="Isochorismatase-like_dom"/>
</dbReference>
<gene>
    <name evidence="2" type="ORF">G7B40_002785</name>
</gene>
<protein>
    <submittedName>
        <fullName evidence="2">Isochorismatase family protein</fullName>
    </submittedName>
</protein>
<dbReference type="PANTHER" id="PTHR43559">
    <property type="entry name" value="HYDROLASE YCAC-RELATED"/>
    <property type="match status" value="1"/>
</dbReference>
<name>A0AAP5I4B2_9CYAN</name>
<evidence type="ECO:0000313" key="2">
    <source>
        <dbReference type="EMBL" id="MDR9893514.1"/>
    </source>
</evidence>
<feature type="domain" description="Isochorismatase-like" evidence="1">
    <location>
        <begin position="17"/>
        <end position="168"/>
    </location>
</feature>
<dbReference type="SUPFAM" id="SSF52499">
    <property type="entry name" value="Isochorismatase-like hydrolases"/>
    <property type="match status" value="1"/>
</dbReference>
<dbReference type="Proteomes" id="UP000667802">
    <property type="component" value="Unassembled WGS sequence"/>
</dbReference>
<dbReference type="Pfam" id="PF00857">
    <property type="entry name" value="Isochorismatase"/>
    <property type="match status" value="1"/>
</dbReference>
<evidence type="ECO:0000313" key="3">
    <source>
        <dbReference type="Proteomes" id="UP000667802"/>
    </source>
</evidence>
<keyword evidence="3" id="KW-1185">Reference proteome</keyword>
<dbReference type="Gene3D" id="3.40.50.850">
    <property type="entry name" value="Isochorismatase-like"/>
    <property type="match status" value="1"/>
</dbReference>
<sequence length="201" mass="22254">MSYLKINNEPITRDNAVMVFIDLQFGALSTIQSMDQQELKANAIALAKICKILNLPVIFAAADIPGHSGTFLPELTELLPNAIYIRHATNNSWETPEFVQAIERTERKYLIMTGLATDVGLCLPAISAVAVGYTVYAIIDVSGTLNARIEQAAWLRMMQAGVILTSWTAFTGEIQRSYTREPGAELRAVIAEHWKFHNGPF</sequence>
<organism evidence="2 3">
    <name type="scientific">Aetokthonos hydrillicola Thurmond2011</name>
    <dbReference type="NCBI Taxonomy" id="2712845"/>
    <lineage>
        <taxon>Bacteria</taxon>
        <taxon>Bacillati</taxon>
        <taxon>Cyanobacteriota</taxon>
        <taxon>Cyanophyceae</taxon>
        <taxon>Nostocales</taxon>
        <taxon>Hapalosiphonaceae</taxon>
        <taxon>Aetokthonos</taxon>
    </lineage>
</organism>
<dbReference type="EMBL" id="JAALHA020000001">
    <property type="protein sequence ID" value="MDR9893514.1"/>
    <property type="molecule type" value="Genomic_DNA"/>
</dbReference>
<dbReference type="RefSeq" id="WP_208344058.1">
    <property type="nucleotide sequence ID" value="NZ_CAWQFN010000473.1"/>
</dbReference>
<dbReference type="AlphaFoldDB" id="A0AAP5I4B2"/>
<dbReference type="PANTHER" id="PTHR43559:SF3">
    <property type="entry name" value="HYDROLASE YCAC-RELATED"/>
    <property type="match status" value="1"/>
</dbReference>
<dbReference type="InterPro" id="IPR053152">
    <property type="entry name" value="Hydrolase_YcaC-like"/>
</dbReference>
<dbReference type="InterPro" id="IPR036380">
    <property type="entry name" value="Isochorismatase-like_sf"/>
</dbReference>
<reference evidence="3" key="1">
    <citation type="journal article" date="2021" name="Science">
        <title>Hunting the eagle killer: A cyanobacterial neurotoxin causes vacuolar myelinopathy.</title>
        <authorList>
            <person name="Breinlinger S."/>
            <person name="Phillips T.J."/>
            <person name="Haram B.N."/>
            <person name="Mares J."/>
            <person name="Martinez Yerena J.A."/>
            <person name="Hrouzek P."/>
            <person name="Sobotka R."/>
            <person name="Henderson W.M."/>
            <person name="Schmieder P."/>
            <person name="Williams S.M."/>
            <person name="Lauderdale J.D."/>
            <person name="Wilde H.D."/>
            <person name="Gerrin W."/>
            <person name="Kust A."/>
            <person name="Washington J.W."/>
            <person name="Wagner C."/>
            <person name="Geier B."/>
            <person name="Liebeke M."/>
            <person name="Enke H."/>
            <person name="Niedermeyer T.H.J."/>
            <person name="Wilde S.B."/>
        </authorList>
    </citation>
    <scope>NUCLEOTIDE SEQUENCE [LARGE SCALE GENOMIC DNA]</scope>
    <source>
        <strain evidence="3">Thurmond2011</strain>
    </source>
</reference>